<proteinExistence type="predicted"/>
<dbReference type="EMBL" id="JAOPHQ010004837">
    <property type="protein sequence ID" value="KAK0138033.1"/>
    <property type="molecule type" value="Genomic_DNA"/>
</dbReference>
<comment type="caution">
    <text evidence="1">The sequence shown here is derived from an EMBL/GenBank/DDBJ whole genome shotgun (WGS) entry which is preliminary data.</text>
</comment>
<accession>A0AA47NUZ4</accession>
<name>A0AA47NUZ4_MERPO</name>
<evidence type="ECO:0000313" key="1">
    <source>
        <dbReference type="EMBL" id="KAK0138033.1"/>
    </source>
</evidence>
<evidence type="ECO:0000313" key="2">
    <source>
        <dbReference type="Proteomes" id="UP001174136"/>
    </source>
</evidence>
<dbReference type="Proteomes" id="UP001174136">
    <property type="component" value="Unassembled WGS sequence"/>
</dbReference>
<reference evidence="1" key="1">
    <citation type="journal article" date="2023" name="Front. Mar. Sci.">
        <title>A new Merluccius polli reference genome to investigate the effects of global change in West African waters.</title>
        <authorList>
            <person name="Mateo J.L."/>
            <person name="Blanco-Fernandez C."/>
            <person name="Garcia-Vazquez E."/>
            <person name="Machado-Schiaffino G."/>
        </authorList>
    </citation>
    <scope>NUCLEOTIDE SEQUENCE</scope>
    <source>
        <strain evidence="1">C29</strain>
        <tissue evidence="1">Fin</tissue>
    </source>
</reference>
<dbReference type="AlphaFoldDB" id="A0AA47NUZ4"/>
<gene>
    <name evidence="1" type="ORF">N1851_025761</name>
</gene>
<organism evidence="1 2">
    <name type="scientific">Merluccius polli</name>
    <name type="common">Benguela hake</name>
    <name type="synonym">Merluccius cadenati</name>
    <dbReference type="NCBI Taxonomy" id="89951"/>
    <lineage>
        <taxon>Eukaryota</taxon>
        <taxon>Metazoa</taxon>
        <taxon>Chordata</taxon>
        <taxon>Craniata</taxon>
        <taxon>Vertebrata</taxon>
        <taxon>Euteleostomi</taxon>
        <taxon>Actinopterygii</taxon>
        <taxon>Neopterygii</taxon>
        <taxon>Teleostei</taxon>
        <taxon>Neoteleostei</taxon>
        <taxon>Acanthomorphata</taxon>
        <taxon>Zeiogadaria</taxon>
        <taxon>Gadariae</taxon>
        <taxon>Gadiformes</taxon>
        <taxon>Gadoidei</taxon>
        <taxon>Merlucciidae</taxon>
        <taxon>Merluccius</taxon>
    </lineage>
</organism>
<sequence length="177" mass="19653">MWVREDIRSRPPNSWATMCPTVDRWTPALISAVCRESWNSLVDDYMPIPTQQAWKAFGGEVQQPNLLADAHQRFLVIDAGAYGRSSDGGRLLANSIFENMVASVEVAQNRCLRTYKGLMLSGFSLMAKDQLSSMSSCNKKVQCSRGGLANRCDDPDMLSLYMLAAPETVRLTGGQQR</sequence>
<protein>
    <submittedName>
        <fullName evidence="1">Uncharacterized protein</fullName>
    </submittedName>
</protein>
<keyword evidence="2" id="KW-1185">Reference proteome</keyword>